<reference evidence="2 3" key="1">
    <citation type="submission" date="2022-04" db="EMBL/GenBank/DDBJ databases">
        <title>Streptomyces sp. nov. LCR6-01 isolated from Lichen of Dirinaria sp.</title>
        <authorList>
            <person name="Kanchanasin P."/>
            <person name="Tanasupawat S."/>
            <person name="Phongsopitanun W."/>
        </authorList>
    </citation>
    <scope>NUCLEOTIDE SEQUENCE [LARGE SCALE GENOMIC DNA]</scope>
    <source>
        <strain evidence="2 3">LCR6-01</strain>
    </source>
</reference>
<evidence type="ECO:0000259" key="1">
    <source>
        <dbReference type="PROSITE" id="PS51186"/>
    </source>
</evidence>
<dbReference type="PANTHER" id="PTHR43441">
    <property type="entry name" value="RIBOSOMAL-PROTEIN-SERINE ACETYLTRANSFERASE"/>
    <property type="match status" value="1"/>
</dbReference>
<dbReference type="InterPro" id="IPR051908">
    <property type="entry name" value="Ribosomal_N-acetyltransferase"/>
</dbReference>
<evidence type="ECO:0000313" key="3">
    <source>
        <dbReference type="Proteomes" id="UP001522868"/>
    </source>
</evidence>
<evidence type="ECO:0000313" key="2">
    <source>
        <dbReference type="EMBL" id="MCK8677171.1"/>
    </source>
</evidence>
<dbReference type="PROSITE" id="PS51186">
    <property type="entry name" value="GNAT"/>
    <property type="match status" value="1"/>
</dbReference>
<dbReference type="RefSeq" id="WP_248632401.1">
    <property type="nucleotide sequence ID" value="NZ_JALPTH010000005.1"/>
</dbReference>
<dbReference type="PANTHER" id="PTHR43441:SF6">
    <property type="entry name" value="N-ACETYLTRANSFERASE DOMAIN-CONTAINING PROTEIN"/>
    <property type="match status" value="1"/>
</dbReference>
<dbReference type="InterPro" id="IPR000182">
    <property type="entry name" value="GNAT_dom"/>
</dbReference>
<keyword evidence="3" id="KW-1185">Reference proteome</keyword>
<dbReference type="Pfam" id="PF13302">
    <property type="entry name" value="Acetyltransf_3"/>
    <property type="match status" value="1"/>
</dbReference>
<dbReference type="InterPro" id="IPR016181">
    <property type="entry name" value="Acyl_CoA_acyltransferase"/>
</dbReference>
<protein>
    <submittedName>
        <fullName evidence="2">GNAT family N-acetyltransferase</fullName>
    </submittedName>
</protein>
<dbReference type="Gene3D" id="3.40.630.30">
    <property type="match status" value="1"/>
</dbReference>
<accession>A0ABT0I765</accession>
<proteinExistence type="predicted"/>
<dbReference type="Proteomes" id="UP001522868">
    <property type="component" value="Unassembled WGS sequence"/>
</dbReference>
<feature type="domain" description="N-acetyltransferase" evidence="1">
    <location>
        <begin position="214"/>
        <end position="369"/>
    </location>
</feature>
<dbReference type="SUPFAM" id="SSF55729">
    <property type="entry name" value="Acyl-CoA N-acyltransferases (Nat)"/>
    <property type="match status" value="1"/>
</dbReference>
<gene>
    <name evidence="2" type="ORF">M1O15_07165</name>
</gene>
<organism evidence="2 3">
    <name type="scientific">Streptomyces lichenis</name>
    <dbReference type="NCBI Taxonomy" id="2306967"/>
    <lineage>
        <taxon>Bacteria</taxon>
        <taxon>Bacillati</taxon>
        <taxon>Actinomycetota</taxon>
        <taxon>Actinomycetes</taxon>
        <taxon>Kitasatosporales</taxon>
        <taxon>Streptomycetaceae</taxon>
        <taxon>Streptomyces</taxon>
    </lineage>
</organism>
<dbReference type="EMBL" id="JALPTH010000005">
    <property type="protein sequence ID" value="MCK8677171.1"/>
    <property type="molecule type" value="Genomic_DNA"/>
</dbReference>
<sequence>MAIMGEWADDVDVAVAVTVEALSAVAGGGGDGEQEWAEAAHGLEWSCRKTAVHIASDFAGYATQLTGRSAEGYAPYEIVARPGTDARGLVRIVGATGGLLSAVVRTTPADVRAWHPYGDAGPDGFAAMGILEALLHTHDIVTALTGTGWRPPAGRCERIVDRVLDRLFPHAHRPAGADPWTVLLHATGRAEAGDGTARPSVWRWYADPVRSERLLLCEISPPDGADLHGGGSGGFHWAEGGPEEGTRFAGGMVVKAYEDGSYRPGWGSYAIVRAEDGRAVGGVGFHAAPDQEGAVEIGYDVVASARGRGYAAEALAALVRRALTDPAVRLVRATVDHPNAASHAVVARAGFQRVSADAENVRYELRPAE</sequence>
<comment type="caution">
    <text evidence="2">The sequence shown here is derived from an EMBL/GenBank/DDBJ whole genome shotgun (WGS) entry which is preliminary data.</text>
</comment>
<name>A0ABT0I765_9ACTN</name>